<reference evidence="7 8" key="1">
    <citation type="submission" date="2018-06" db="EMBL/GenBank/DDBJ databases">
        <title>Flavobacterium tibetense sp. nov., isolated from a wetland YonghuCo on Tibetan Plateau.</title>
        <authorList>
            <person name="Xing P."/>
            <person name="Phurbu D."/>
            <person name="Lu H."/>
        </authorList>
    </citation>
    <scope>NUCLEOTIDE SEQUENCE [LARGE SCALE GENOMIC DNA]</scope>
    <source>
        <strain evidence="7 8">YH5</strain>
    </source>
</reference>
<dbReference type="InterPro" id="IPR000524">
    <property type="entry name" value="Tscrpt_reg_HTH_GntR"/>
</dbReference>
<protein>
    <submittedName>
        <fullName evidence="7">PLP-dependent aminotransferase family protein</fullName>
    </submittedName>
</protein>
<comment type="similarity">
    <text evidence="1">In the C-terminal section; belongs to the class-I pyridoxal-phosphate-dependent aminotransferase family.</text>
</comment>
<dbReference type="OrthoDB" id="594134at2"/>
<keyword evidence="7" id="KW-0808">Transferase</keyword>
<dbReference type="SUPFAM" id="SSF53383">
    <property type="entry name" value="PLP-dependent transferases"/>
    <property type="match status" value="1"/>
</dbReference>
<keyword evidence="7" id="KW-0032">Aminotransferase</keyword>
<dbReference type="InterPro" id="IPR015421">
    <property type="entry name" value="PyrdxlP-dep_Trfase_major"/>
</dbReference>
<dbReference type="GO" id="GO:0008483">
    <property type="term" value="F:transaminase activity"/>
    <property type="evidence" value="ECO:0007669"/>
    <property type="project" value="UniProtKB-KW"/>
</dbReference>
<dbReference type="GO" id="GO:0003677">
    <property type="term" value="F:DNA binding"/>
    <property type="evidence" value="ECO:0007669"/>
    <property type="project" value="UniProtKB-KW"/>
</dbReference>
<keyword evidence="8" id="KW-1185">Reference proteome</keyword>
<keyword evidence="2" id="KW-0663">Pyridoxal phosphate</keyword>
<dbReference type="PROSITE" id="PS50949">
    <property type="entry name" value="HTH_GNTR"/>
    <property type="match status" value="1"/>
</dbReference>
<dbReference type="Pfam" id="PF00155">
    <property type="entry name" value="Aminotran_1_2"/>
    <property type="match status" value="1"/>
</dbReference>
<comment type="caution">
    <text evidence="7">The sequence shown here is derived from an EMBL/GenBank/DDBJ whole genome shotgun (WGS) entry which is preliminary data.</text>
</comment>
<feature type="domain" description="HTH gntR-type" evidence="6">
    <location>
        <begin position="24"/>
        <end position="92"/>
    </location>
</feature>
<evidence type="ECO:0000256" key="2">
    <source>
        <dbReference type="ARBA" id="ARBA00022898"/>
    </source>
</evidence>
<dbReference type="InterPro" id="IPR036390">
    <property type="entry name" value="WH_DNA-bd_sf"/>
</dbReference>
<evidence type="ECO:0000259" key="6">
    <source>
        <dbReference type="PROSITE" id="PS50949"/>
    </source>
</evidence>
<keyword evidence="5" id="KW-0804">Transcription</keyword>
<dbReference type="RefSeq" id="WP_113987742.1">
    <property type="nucleotide sequence ID" value="NZ_QLST01000001.1"/>
</dbReference>
<dbReference type="EMBL" id="QLST01000001">
    <property type="protein sequence ID" value="RBA29860.1"/>
    <property type="molecule type" value="Genomic_DNA"/>
</dbReference>
<organism evidence="7 8">
    <name type="scientific">Flavobacterium tibetense</name>
    <dbReference type="NCBI Taxonomy" id="2233533"/>
    <lineage>
        <taxon>Bacteria</taxon>
        <taxon>Pseudomonadati</taxon>
        <taxon>Bacteroidota</taxon>
        <taxon>Flavobacteriia</taxon>
        <taxon>Flavobacteriales</taxon>
        <taxon>Flavobacteriaceae</taxon>
        <taxon>Flavobacterium</taxon>
    </lineage>
</organism>
<dbReference type="InterPro" id="IPR004839">
    <property type="entry name" value="Aminotransferase_I/II_large"/>
</dbReference>
<evidence type="ECO:0000256" key="5">
    <source>
        <dbReference type="ARBA" id="ARBA00023163"/>
    </source>
</evidence>
<gene>
    <name evidence="7" type="ORF">DPN68_01130</name>
</gene>
<evidence type="ECO:0000256" key="1">
    <source>
        <dbReference type="ARBA" id="ARBA00005384"/>
    </source>
</evidence>
<dbReference type="InterPro" id="IPR051446">
    <property type="entry name" value="HTH_trans_reg/aminotransferase"/>
</dbReference>
<sequence>MKTTDSPVIELLKSEIRIEKSSTNAVYVQIAQQIIQLIQKGYLSVGSLLPGTRILAVTIGIHRKTAVAVYEELAAQGWVNSIPNKGTYIVTPENITKIKAIHQQNKNQIASKNTGFPFEASFNLAPIETLFETEFIANDGHPDVRLHPVTQFSKWYGAAMKRKSLVSKWQQSGTAPTQFENQLCNFLNASRGFAIQPKNSLSTRSSEMSLYLIAQLLIRPKDVVLVGNLGNYAANMVFQQAGATIKTLPVDAYGLQVNAIEELAKKNTIRCVYLNSNRHYPTTNTLSAERRLQLLALAKKLRFAIIEDDFDYDFQFDGSPILPMASSDTDGLIIYLGKLGQSLFPSFQIGFMIAPENFILEAKNYLQMLDSKGDLIQEQVLAELIHEGEIHRLLKKNTLVYKKRRDTMCLALENHFGDTIAFEKPSGGLALWIRFKTQISLVQLAEKTKKMGLFLPKTLLYQDKNSCAIRLGFGHWNEEEIEMVVEKLRLGYLEFFS</sequence>
<accession>A0A365P5I9</accession>
<dbReference type="CDD" id="cd00609">
    <property type="entry name" value="AAT_like"/>
    <property type="match status" value="1"/>
</dbReference>
<dbReference type="Gene3D" id="1.10.10.10">
    <property type="entry name" value="Winged helix-like DNA-binding domain superfamily/Winged helix DNA-binding domain"/>
    <property type="match status" value="1"/>
</dbReference>
<evidence type="ECO:0000256" key="3">
    <source>
        <dbReference type="ARBA" id="ARBA00023015"/>
    </source>
</evidence>
<evidence type="ECO:0000256" key="4">
    <source>
        <dbReference type="ARBA" id="ARBA00023125"/>
    </source>
</evidence>
<dbReference type="GO" id="GO:0030170">
    <property type="term" value="F:pyridoxal phosphate binding"/>
    <property type="evidence" value="ECO:0007669"/>
    <property type="project" value="InterPro"/>
</dbReference>
<dbReference type="AlphaFoldDB" id="A0A365P5I9"/>
<dbReference type="Pfam" id="PF00392">
    <property type="entry name" value="GntR"/>
    <property type="match status" value="1"/>
</dbReference>
<keyword evidence="3" id="KW-0805">Transcription regulation</keyword>
<dbReference type="PANTHER" id="PTHR46577:SF1">
    <property type="entry name" value="HTH-TYPE TRANSCRIPTIONAL REGULATORY PROTEIN GABR"/>
    <property type="match status" value="1"/>
</dbReference>
<dbReference type="SUPFAM" id="SSF46785">
    <property type="entry name" value="Winged helix' DNA-binding domain"/>
    <property type="match status" value="1"/>
</dbReference>
<name>A0A365P5I9_9FLAO</name>
<evidence type="ECO:0000313" key="7">
    <source>
        <dbReference type="EMBL" id="RBA29860.1"/>
    </source>
</evidence>
<evidence type="ECO:0000313" key="8">
    <source>
        <dbReference type="Proteomes" id="UP000253319"/>
    </source>
</evidence>
<dbReference type="Gene3D" id="3.40.640.10">
    <property type="entry name" value="Type I PLP-dependent aspartate aminotransferase-like (Major domain)"/>
    <property type="match status" value="1"/>
</dbReference>
<dbReference type="InterPro" id="IPR036388">
    <property type="entry name" value="WH-like_DNA-bd_sf"/>
</dbReference>
<dbReference type="InterPro" id="IPR015424">
    <property type="entry name" value="PyrdxlP-dep_Trfase"/>
</dbReference>
<dbReference type="PANTHER" id="PTHR46577">
    <property type="entry name" value="HTH-TYPE TRANSCRIPTIONAL REGULATORY PROTEIN GABR"/>
    <property type="match status" value="1"/>
</dbReference>
<dbReference type="SMART" id="SM00345">
    <property type="entry name" value="HTH_GNTR"/>
    <property type="match status" value="1"/>
</dbReference>
<dbReference type="Proteomes" id="UP000253319">
    <property type="component" value="Unassembled WGS sequence"/>
</dbReference>
<keyword evidence="4" id="KW-0238">DNA-binding</keyword>
<proteinExistence type="inferred from homology"/>
<dbReference type="GO" id="GO:0003700">
    <property type="term" value="F:DNA-binding transcription factor activity"/>
    <property type="evidence" value="ECO:0007669"/>
    <property type="project" value="InterPro"/>
</dbReference>